<evidence type="ECO:0000256" key="9">
    <source>
        <dbReference type="PROSITE-ProRule" id="PRU00221"/>
    </source>
</evidence>
<keyword evidence="7" id="KW-0969">Cilium</keyword>
<dbReference type="Gene3D" id="2.130.10.10">
    <property type="entry name" value="YVTN repeat-like/Quinoprotein amine dehydrogenase"/>
    <property type="match status" value="1"/>
</dbReference>
<evidence type="ECO:0000259" key="10">
    <source>
        <dbReference type="PROSITE" id="PS50222"/>
    </source>
</evidence>
<evidence type="ECO:0000256" key="1">
    <source>
        <dbReference type="ARBA" id="ARBA00004138"/>
    </source>
</evidence>
<dbReference type="GO" id="GO:1905515">
    <property type="term" value="P:non-motile cilium assembly"/>
    <property type="evidence" value="ECO:0007669"/>
    <property type="project" value="TreeGrafter"/>
</dbReference>
<comment type="subcellular location">
    <subcellularLocation>
        <location evidence="1">Cell projection</location>
        <location evidence="1">Cilium</location>
    </subcellularLocation>
    <subcellularLocation>
        <location evidence="2">Cytoplasm</location>
    </subcellularLocation>
</comment>
<protein>
    <recommendedName>
        <fullName evidence="10">EF-hand domain-containing protein</fullName>
    </recommendedName>
</protein>
<evidence type="ECO:0000256" key="6">
    <source>
        <dbReference type="ARBA" id="ARBA00022837"/>
    </source>
</evidence>
<feature type="repeat" description="WD" evidence="9">
    <location>
        <begin position="635"/>
        <end position="666"/>
    </location>
</feature>
<feature type="domain" description="EF-hand" evidence="10">
    <location>
        <begin position="973"/>
        <end position="1008"/>
    </location>
</feature>
<dbReference type="InterPro" id="IPR056159">
    <property type="entry name" value="Beta-prop_IFT121_TULP_N"/>
</dbReference>
<dbReference type="SUPFAM" id="SSF50978">
    <property type="entry name" value="WD40 repeat-like"/>
    <property type="match status" value="1"/>
</dbReference>
<dbReference type="GO" id="GO:0005509">
    <property type="term" value="F:calcium ion binding"/>
    <property type="evidence" value="ECO:0007669"/>
    <property type="project" value="InterPro"/>
</dbReference>
<keyword evidence="6" id="KW-0106">Calcium</keyword>
<dbReference type="InterPro" id="IPR036322">
    <property type="entry name" value="WD40_repeat_dom_sf"/>
</dbReference>
<dbReference type="EMBL" id="HBJA01145628">
    <property type="protein sequence ID" value="CAE0838672.1"/>
    <property type="molecule type" value="Transcribed_RNA"/>
</dbReference>
<evidence type="ECO:0000256" key="2">
    <source>
        <dbReference type="ARBA" id="ARBA00004496"/>
    </source>
</evidence>
<keyword evidence="4 9" id="KW-0853">WD repeat</keyword>
<dbReference type="Gene3D" id="1.10.238.10">
    <property type="entry name" value="EF-hand"/>
    <property type="match status" value="1"/>
</dbReference>
<dbReference type="InterPro" id="IPR018247">
    <property type="entry name" value="EF_Hand_1_Ca_BS"/>
</dbReference>
<evidence type="ECO:0000256" key="4">
    <source>
        <dbReference type="ARBA" id="ARBA00022574"/>
    </source>
</evidence>
<dbReference type="GO" id="GO:0035721">
    <property type="term" value="P:intraciliary retrograde transport"/>
    <property type="evidence" value="ECO:0007669"/>
    <property type="project" value="TreeGrafter"/>
</dbReference>
<dbReference type="GO" id="GO:0005737">
    <property type="term" value="C:cytoplasm"/>
    <property type="evidence" value="ECO:0007669"/>
    <property type="project" value="UniProtKB-SubCell"/>
</dbReference>
<evidence type="ECO:0000256" key="3">
    <source>
        <dbReference type="ARBA" id="ARBA00022490"/>
    </source>
</evidence>
<dbReference type="PROSITE" id="PS00018">
    <property type="entry name" value="EF_HAND_1"/>
    <property type="match status" value="1"/>
</dbReference>
<reference evidence="11" key="1">
    <citation type="submission" date="2021-01" db="EMBL/GenBank/DDBJ databases">
        <authorList>
            <person name="Corre E."/>
            <person name="Pelletier E."/>
            <person name="Niang G."/>
            <person name="Scheremetjew M."/>
            <person name="Finn R."/>
            <person name="Kale V."/>
            <person name="Holt S."/>
            <person name="Cochrane G."/>
            <person name="Meng A."/>
            <person name="Brown T."/>
            <person name="Cohen L."/>
        </authorList>
    </citation>
    <scope>NUCLEOTIDE SEQUENCE</scope>
    <source>
        <strain evidence="11">CCMP1594</strain>
    </source>
</reference>
<sequence>MASPSLLNNSFQVLSYNGGHTSASGYQDTDWWVYNCTNTSDKVHCSKRSNADLVLYSPMPEDECFTLTHFIARAPYRTEVPLKAGYVWVTNDEPNVGAYADEFTELPGDSTVEFTDRASHEKPVLGFYLHKTDEREDGFEVVHEFSQWPRGRYIHVRFLEAHRPEGPRGPIAVQFIGLVGFMGWVPKQQQLAPLPVHWNVTQRRKQLCNPLHTDFTDLLNDRPCVVVVSESDLPERNNRLKAMMEAVSSHKALEGRKLTFFIWSANHQAHSRVEDAQLFADIERDMQTALVPPTAVLCDRPKGLFYHIGQDVPDITEQNLTQFCVEWAAGKLPLWKGSADIPPGDKDPDFPHTTVVVANSWDQIVMDTWRDVLLFVYNDPEPYTYAQFEKHDAGALDGLGPVGPPAGVRSVLYCLHKVAALVHEQERLVVAYCNVHRNWVPKEFLSKTGVVAFFPKDKAKMSSKQAPQKVPMQVSQMLQIIIDGSSEYASLQPLLEAVHKEEERRFLHRGHPEDKVPKGPSDANKVVLFSNYDAPLQTPTEELLDVTTLDEGSAAPVAPSFTYLVHAEMKIAAKDGQPFDCVAWNTDTDYLALGGASGRLCILRTQGDPRTEACSNQPMQYFFTPPADHIQFSLVAFGPLVQRMVTASSDGTVIVWKMRDDRQWEHARVFDRKGCLCTAMRFSPDESLIALCYDDGVISVQQTAPEGNDTKFKGRDAIPEWEEAKLRGIRNVRWAPDTSILLLGTECQVQVLDTRSLDFKASIMLHTGGRPTSSTALGLSLCGLAWHQARRAVQLEDLPVLALVFSNGLCQLMTEPYDDHPLTFKSEMQPTSAEWNPTGTYLAIGGLAAADSAPVVKLFSLTGTLRGQYTASGDGAVSQIVWQGFGNRLGLLVGGILYILRIKGKMRKLPPGVQEALSEPLQIVDSMGTSKKKMVQMALKGVNGRDGRNVSLSEVIDPFLERVIARDLSGSFITEQQISRIFAAMDHDGNGFVTKDEFRALYDYLDRFGLDDEVIEMEEALGMLSSIGDELLSYDELALLLLKLSKR</sequence>
<dbReference type="InterPro" id="IPR002048">
    <property type="entry name" value="EF_hand_dom"/>
</dbReference>
<keyword evidence="3" id="KW-0963">Cytoplasm</keyword>
<dbReference type="AlphaFoldDB" id="A0A7S4GJ69"/>
<dbReference type="InterPro" id="IPR039857">
    <property type="entry name" value="Ift122/121"/>
</dbReference>
<evidence type="ECO:0000256" key="8">
    <source>
        <dbReference type="ARBA" id="ARBA00023273"/>
    </source>
</evidence>
<evidence type="ECO:0000313" key="11">
    <source>
        <dbReference type="EMBL" id="CAE0838672.1"/>
    </source>
</evidence>
<accession>A0A7S4GJ69</accession>
<dbReference type="InterPro" id="IPR001680">
    <property type="entry name" value="WD40_rpt"/>
</dbReference>
<dbReference type="GO" id="GO:0097730">
    <property type="term" value="C:non-motile cilium"/>
    <property type="evidence" value="ECO:0007669"/>
    <property type="project" value="TreeGrafter"/>
</dbReference>
<dbReference type="PROSITE" id="PS50082">
    <property type="entry name" value="WD_REPEATS_2"/>
    <property type="match status" value="1"/>
</dbReference>
<dbReference type="SUPFAM" id="SSF47473">
    <property type="entry name" value="EF-hand"/>
    <property type="match status" value="1"/>
</dbReference>
<dbReference type="GO" id="GO:0030991">
    <property type="term" value="C:intraciliary transport particle A"/>
    <property type="evidence" value="ECO:0007669"/>
    <property type="project" value="TreeGrafter"/>
</dbReference>
<dbReference type="Pfam" id="PF24797">
    <property type="entry name" value="Beta-prop_WDR35_TULP_N"/>
    <property type="match status" value="1"/>
</dbReference>
<dbReference type="PROSITE" id="PS50222">
    <property type="entry name" value="EF_HAND_2"/>
    <property type="match status" value="1"/>
</dbReference>
<name>A0A7S4GJ69_9EUGL</name>
<keyword evidence="5" id="KW-0677">Repeat</keyword>
<dbReference type="InterPro" id="IPR015943">
    <property type="entry name" value="WD40/YVTN_repeat-like_dom_sf"/>
</dbReference>
<dbReference type="GO" id="GO:0061512">
    <property type="term" value="P:protein localization to cilium"/>
    <property type="evidence" value="ECO:0007669"/>
    <property type="project" value="TreeGrafter"/>
</dbReference>
<dbReference type="PANTHER" id="PTHR12764:SF5">
    <property type="entry name" value="LD29485P"/>
    <property type="match status" value="1"/>
</dbReference>
<proteinExistence type="predicted"/>
<dbReference type="InterPro" id="IPR011992">
    <property type="entry name" value="EF-hand-dom_pair"/>
</dbReference>
<evidence type="ECO:0000256" key="5">
    <source>
        <dbReference type="ARBA" id="ARBA00022737"/>
    </source>
</evidence>
<keyword evidence="8" id="KW-0966">Cell projection</keyword>
<evidence type="ECO:0000256" key="7">
    <source>
        <dbReference type="ARBA" id="ARBA00023069"/>
    </source>
</evidence>
<organism evidence="11">
    <name type="scientific">Eutreptiella gymnastica</name>
    <dbReference type="NCBI Taxonomy" id="73025"/>
    <lineage>
        <taxon>Eukaryota</taxon>
        <taxon>Discoba</taxon>
        <taxon>Euglenozoa</taxon>
        <taxon>Euglenida</taxon>
        <taxon>Spirocuta</taxon>
        <taxon>Euglenophyceae</taxon>
        <taxon>Eutreptiales</taxon>
        <taxon>Eutreptiaceae</taxon>
        <taxon>Eutreptiella</taxon>
    </lineage>
</organism>
<gene>
    <name evidence="11" type="ORF">EGYM00163_LOCUS50044</name>
</gene>
<dbReference type="PANTHER" id="PTHR12764">
    <property type="entry name" value="WD REPEAT DOMAIN-RELATED"/>
    <property type="match status" value="1"/>
</dbReference>